<evidence type="ECO:0000313" key="3">
    <source>
        <dbReference type="EMBL" id="KAK9771990.1"/>
    </source>
</evidence>
<feature type="region of interest" description="Disordered" evidence="1">
    <location>
        <begin position="299"/>
        <end position="373"/>
    </location>
</feature>
<keyword evidence="2" id="KW-0732">Signal</keyword>
<gene>
    <name evidence="3" type="ORF">SCAR479_11309</name>
</gene>
<evidence type="ECO:0000256" key="1">
    <source>
        <dbReference type="SAM" id="MobiDB-lite"/>
    </source>
</evidence>
<protein>
    <submittedName>
        <fullName evidence="3">Uncharacterized protein</fullName>
    </submittedName>
</protein>
<organism evidence="3 4">
    <name type="scientific">Seiridium cardinale</name>
    <dbReference type="NCBI Taxonomy" id="138064"/>
    <lineage>
        <taxon>Eukaryota</taxon>
        <taxon>Fungi</taxon>
        <taxon>Dikarya</taxon>
        <taxon>Ascomycota</taxon>
        <taxon>Pezizomycotina</taxon>
        <taxon>Sordariomycetes</taxon>
        <taxon>Xylariomycetidae</taxon>
        <taxon>Amphisphaeriales</taxon>
        <taxon>Sporocadaceae</taxon>
        <taxon>Seiridium</taxon>
    </lineage>
</organism>
<accession>A0ABR2XDS5</accession>
<feature type="signal peptide" evidence="2">
    <location>
        <begin position="1"/>
        <end position="22"/>
    </location>
</feature>
<evidence type="ECO:0000256" key="2">
    <source>
        <dbReference type="SAM" id="SignalP"/>
    </source>
</evidence>
<evidence type="ECO:0000313" key="4">
    <source>
        <dbReference type="Proteomes" id="UP001465668"/>
    </source>
</evidence>
<sequence>MVYSLRNVAAVAALVSAHLVSAAPRYIPWDSRTTGAYDPTSIRLFHECLRDCSDSQMANACKKDCQRRQLNIEIPVPKGQPASDNDVDDNDDADSVRVFARSSPVEIITEVKDALTASALLGKLTSEAIALNSCFSKCNGEPLCLVTCSVTPSSSILAEQTQGAVSADDVVKKVAALGLCSESCNGDVSCLASCAVTHGLEALEANSTTAKRDQVTSPAEEFPKKFHPLEFRPPGPTFDDIQVPDGLSLDDILDDSTTYATESAVTKCLQICLELPDGKDKDICLQPCLVNLAETFRGLLSPGRKGPKNPKRDQGDSLLIDMPVADKPGKPWSPIPQIPRPIPQIPRPIPQIPRPDRQHDRIGQVSEAPAPSF</sequence>
<reference evidence="3 4" key="1">
    <citation type="submission" date="2024-02" db="EMBL/GenBank/DDBJ databases">
        <title>First draft genome assembly of two strains of Seiridium cardinale.</title>
        <authorList>
            <person name="Emiliani G."/>
            <person name="Scali E."/>
        </authorList>
    </citation>
    <scope>NUCLEOTIDE SEQUENCE [LARGE SCALE GENOMIC DNA]</scope>
    <source>
        <strain evidence="3 4">BM-138-000479</strain>
    </source>
</reference>
<dbReference type="EMBL" id="JARVKM010000067">
    <property type="protein sequence ID" value="KAK9771990.1"/>
    <property type="molecule type" value="Genomic_DNA"/>
</dbReference>
<dbReference type="Proteomes" id="UP001465668">
    <property type="component" value="Unassembled WGS sequence"/>
</dbReference>
<proteinExistence type="predicted"/>
<feature type="compositionally biased region" description="Pro residues" evidence="1">
    <location>
        <begin position="331"/>
        <end position="353"/>
    </location>
</feature>
<keyword evidence="4" id="KW-1185">Reference proteome</keyword>
<feature type="chain" id="PRO_5045045535" evidence="2">
    <location>
        <begin position="23"/>
        <end position="373"/>
    </location>
</feature>
<name>A0ABR2XDS5_9PEZI</name>
<comment type="caution">
    <text evidence="3">The sequence shown here is derived from an EMBL/GenBank/DDBJ whole genome shotgun (WGS) entry which is preliminary data.</text>
</comment>